<dbReference type="Proteomes" id="UP000505355">
    <property type="component" value="Chromosome"/>
</dbReference>
<dbReference type="GO" id="GO:0003677">
    <property type="term" value="F:DNA binding"/>
    <property type="evidence" value="ECO:0007669"/>
    <property type="project" value="InterPro"/>
</dbReference>
<dbReference type="InterPro" id="IPR025827">
    <property type="entry name" value="Zn_ribbon_recom_dom"/>
</dbReference>
<dbReference type="Pfam" id="PF07508">
    <property type="entry name" value="Recombinase"/>
    <property type="match status" value="1"/>
</dbReference>
<dbReference type="GO" id="GO:0000150">
    <property type="term" value="F:DNA strand exchange activity"/>
    <property type="evidence" value="ECO:0007669"/>
    <property type="project" value="InterPro"/>
</dbReference>
<dbReference type="SUPFAM" id="SSF53041">
    <property type="entry name" value="Resolvase-like"/>
    <property type="match status" value="1"/>
</dbReference>
<dbReference type="CDD" id="cd00338">
    <property type="entry name" value="Ser_Recombinase"/>
    <property type="match status" value="1"/>
</dbReference>
<reference evidence="2 3" key="1">
    <citation type="submission" date="2020-05" db="EMBL/GenBank/DDBJ databases">
        <title>Mucilaginibacter mali sp. nov.</title>
        <authorList>
            <person name="Kim H.S."/>
            <person name="Lee K.C."/>
            <person name="Suh M.K."/>
            <person name="Kim J.-S."/>
            <person name="Han K.-I."/>
            <person name="Eom M.K."/>
            <person name="Shin Y.K."/>
            <person name="Lee J.-S."/>
        </authorList>
    </citation>
    <scope>NUCLEOTIDE SEQUENCE [LARGE SCALE GENOMIC DNA]</scope>
    <source>
        <strain evidence="2 3">G2-14</strain>
    </source>
</reference>
<dbReference type="InterPro" id="IPR038109">
    <property type="entry name" value="DNA_bind_recomb_sf"/>
</dbReference>
<dbReference type="PANTHER" id="PTHR30461:SF23">
    <property type="entry name" value="DNA RECOMBINASE-RELATED"/>
    <property type="match status" value="1"/>
</dbReference>
<dbReference type="RefSeq" id="WP_173417093.1">
    <property type="nucleotide sequence ID" value="NZ_CP054139.1"/>
</dbReference>
<dbReference type="Gene3D" id="3.90.1750.20">
    <property type="entry name" value="Putative Large Serine Recombinase, Chain B, Domain 2"/>
    <property type="match status" value="1"/>
</dbReference>
<dbReference type="InterPro" id="IPR011109">
    <property type="entry name" value="DNA_bind_recombinase_dom"/>
</dbReference>
<dbReference type="Gene3D" id="3.40.50.1390">
    <property type="entry name" value="Resolvase, N-terminal catalytic domain"/>
    <property type="match status" value="1"/>
</dbReference>
<gene>
    <name evidence="2" type="ORF">HQ865_22650</name>
</gene>
<dbReference type="KEGG" id="mmab:HQ865_22650"/>
<evidence type="ECO:0000313" key="2">
    <source>
        <dbReference type="EMBL" id="QKJ32443.1"/>
    </source>
</evidence>
<dbReference type="PROSITE" id="PS51737">
    <property type="entry name" value="RECOMBINASE_DNA_BIND"/>
    <property type="match status" value="1"/>
</dbReference>
<dbReference type="AlphaFoldDB" id="A0A7D4PXG6"/>
<proteinExistence type="predicted"/>
<feature type="domain" description="Recombinase" evidence="1">
    <location>
        <begin position="160"/>
        <end position="277"/>
    </location>
</feature>
<evidence type="ECO:0000259" key="1">
    <source>
        <dbReference type="PROSITE" id="PS51737"/>
    </source>
</evidence>
<dbReference type="InterPro" id="IPR050639">
    <property type="entry name" value="SSR_resolvase"/>
</dbReference>
<dbReference type="SMART" id="SM00857">
    <property type="entry name" value="Resolvase"/>
    <property type="match status" value="1"/>
</dbReference>
<organism evidence="2 3">
    <name type="scientific">Mucilaginibacter mali</name>
    <dbReference type="NCBI Taxonomy" id="2740462"/>
    <lineage>
        <taxon>Bacteria</taxon>
        <taxon>Pseudomonadati</taxon>
        <taxon>Bacteroidota</taxon>
        <taxon>Sphingobacteriia</taxon>
        <taxon>Sphingobacteriales</taxon>
        <taxon>Sphingobacteriaceae</taxon>
        <taxon>Mucilaginibacter</taxon>
    </lineage>
</organism>
<dbReference type="InterPro" id="IPR006119">
    <property type="entry name" value="Resolv_N"/>
</dbReference>
<protein>
    <submittedName>
        <fullName evidence="2">Recombinase family protein</fullName>
    </submittedName>
</protein>
<dbReference type="EMBL" id="CP054139">
    <property type="protein sequence ID" value="QKJ32443.1"/>
    <property type="molecule type" value="Genomic_DNA"/>
</dbReference>
<accession>A0A7D4PXG6</accession>
<dbReference type="InterPro" id="IPR036162">
    <property type="entry name" value="Resolvase-like_N_sf"/>
</dbReference>
<dbReference type="Pfam" id="PF00239">
    <property type="entry name" value="Resolvase"/>
    <property type="match status" value="1"/>
</dbReference>
<dbReference type="Pfam" id="PF13408">
    <property type="entry name" value="Zn_ribbon_recom"/>
    <property type="match status" value="1"/>
</dbReference>
<keyword evidence="3" id="KW-1185">Reference proteome</keyword>
<dbReference type="PANTHER" id="PTHR30461">
    <property type="entry name" value="DNA-INVERTASE FROM LAMBDOID PROPHAGE"/>
    <property type="match status" value="1"/>
</dbReference>
<name>A0A7D4PXG6_9SPHI</name>
<sequence>MDKEQIAYFEYARKSTEGEDRQALSIPGQLEDTAKLVERERLRVLATFTDSGSAKVPFNRPNYSEMIRRIKKGEAAGVIVWKVDRLVRNHLEGGELVHLLQTGVIRSIWTPNREYLSKDSAILISLETSMAAQYSVDLSERVAKGLAKKAEMGQPPCMARLGYLNTKNTLHGSNKIIADPKRWHLVRKLHDLILTGRYTMREAAAVLNEQFHFRTRGSRHRSSRPLSLSMAHKILSDPFYTGNFYYKGRLYKGAYKPMITMEEHKRIKDILARRNKPKVHKHDFAFTGFIKCGSCGCSITASKKLKKLSTGEYRAYIFYHCTKRKSGTPCAEKHYTTERDILEMIGTEISRITVTQRWKEWALNTVRGNYQPKLDEQSALLQTARSHERSLLAELDTLLDLRIANTINEEKYHQKKAEREMQVLAAREKTRRLEENVNDWENRLSPRLDFAVSAADLLKSDNPKAQKSVCGYLGWNWVLSGKKLTFTRFPWFDYLEKIHFTLSPEITRLEPEKPLQGLTESLFLETVPYLSALVEHIGTLDESKEPANPCGAARTTG</sequence>
<evidence type="ECO:0000313" key="3">
    <source>
        <dbReference type="Proteomes" id="UP000505355"/>
    </source>
</evidence>